<dbReference type="PANTHER" id="PTHR44688:SF16">
    <property type="entry name" value="DNA-BINDING TRANSCRIPTIONAL ACTIVATOR DEVR_DOSR"/>
    <property type="match status" value="1"/>
</dbReference>
<dbReference type="Gene3D" id="3.40.50.300">
    <property type="entry name" value="P-loop containing nucleotide triphosphate hydrolases"/>
    <property type="match status" value="1"/>
</dbReference>
<protein>
    <submittedName>
        <fullName evidence="5">LuxR C-terminal-related transcriptional regulator</fullName>
    </submittedName>
</protein>
<keyword evidence="1" id="KW-0805">Transcription regulation</keyword>
<proteinExistence type="predicted"/>
<dbReference type="InterPro" id="IPR036388">
    <property type="entry name" value="WH-like_DNA-bd_sf"/>
</dbReference>
<organism evidence="5 6">
    <name type="scientific">Pseudonocardia lutea</name>
    <dbReference type="NCBI Taxonomy" id="2172015"/>
    <lineage>
        <taxon>Bacteria</taxon>
        <taxon>Bacillati</taxon>
        <taxon>Actinomycetota</taxon>
        <taxon>Actinomycetes</taxon>
        <taxon>Pseudonocardiales</taxon>
        <taxon>Pseudonocardiaceae</taxon>
        <taxon>Pseudonocardia</taxon>
    </lineage>
</organism>
<keyword evidence="3" id="KW-0804">Transcription</keyword>
<evidence type="ECO:0000256" key="1">
    <source>
        <dbReference type="ARBA" id="ARBA00023015"/>
    </source>
</evidence>
<dbReference type="InterPro" id="IPR016032">
    <property type="entry name" value="Sig_transdc_resp-reg_C-effctor"/>
</dbReference>
<accession>A0ABW1IDD8</accession>
<keyword evidence="2" id="KW-0238">DNA-binding</keyword>
<dbReference type="RefSeq" id="WP_379569838.1">
    <property type="nucleotide sequence ID" value="NZ_JBHSQK010000080.1"/>
</dbReference>
<evidence type="ECO:0000256" key="3">
    <source>
        <dbReference type="ARBA" id="ARBA00023163"/>
    </source>
</evidence>
<name>A0ABW1IDD8_9PSEU</name>
<dbReference type="SUPFAM" id="SSF52540">
    <property type="entry name" value="P-loop containing nucleoside triphosphate hydrolases"/>
    <property type="match status" value="1"/>
</dbReference>
<dbReference type="PRINTS" id="PR00038">
    <property type="entry name" value="HTHLUXR"/>
</dbReference>
<dbReference type="PANTHER" id="PTHR44688">
    <property type="entry name" value="DNA-BINDING TRANSCRIPTIONAL ACTIVATOR DEVR_DOSR"/>
    <property type="match status" value="1"/>
</dbReference>
<dbReference type="Proteomes" id="UP001596119">
    <property type="component" value="Unassembled WGS sequence"/>
</dbReference>
<dbReference type="InterPro" id="IPR027417">
    <property type="entry name" value="P-loop_NTPase"/>
</dbReference>
<keyword evidence="6" id="KW-1185">Reference proteome</keyword>
<evidence type="ECO:0000313" key="6">
    <source>
        <dbReference type="Proteomes" id="UP001596119"/>
    </source>
</evidence>
<dbReference type="SMART" id="SM00421">
    <property type="entry name" value="HTH_LUXR"/>
    <property type="match status" value="1"/>
</dbReference>
<dbReference type="EMBL" id="JBHSQK010000080">
    <property type="protein sequence ID" value="MFC5951668.1"/>
    <property type="molecule type" value="Genomic_DNA"/>
</dbReference>
<dbReference type="PROSITE" id="PS50043">
    <property type="entry name" value="HTH_LUXR_2"/>
    <property type="match status" value="1"/>
</dbReference>
<gene>
    <name evidence="5" type="ORF">ACFQH9_25715</name>
</gene>
<sequence>MPADDAPALVADRLAAARATELVGRAEEQRVLRSWLDPTGPAVGFVHGPGGIGKTTLVRGTLTRLGRRWVELDGRAVEPTPPGALAALGRVLGRPVGTPAEASRAMAALDTEVLVVDSYERWNLLDGWLRAELVAALPAHVTTVVVGRRAPNLAWRTSPGWRPLVAELAVGPLPPEDLDELLRGRGLDDGQRAWVSALAHGHPLAAAIAAEALHRSGGAPAPAAGTPGEVAEELFEVLLDDLDPAELEVVEAATVLRRVTRPLLRSVLPGHDPDRAWAVLRRIPLTRVSESGLELSGVARAVALDALERRDPDRVRALRTRAAHAILDGPAAADDARTPDWDTTADLMHLVRNPVIRNAYAPPGGLHHPAERAWPEDRAAILEIATRFTGAAGAALTETWWRERSQDFHVARGEAGVTAFSTVAVHDEVVESPLRGDPVLGATTEHLRRHPPPAGGRALLVRSLLGHRRGELAAPELATLVVDLKRSYLEHRATLRRVYTAVHEWEAVSPLLRTMGFVPAGTVTTGGLPHRLAVLDFGDSGLDGWIARHVLDEQLPRDHSAPPRPALLELTPREQEVLSLLAAGLTNVELARTLVISERTANRHVSNIYTKLGVRNRAEATRVAVEAGIAS</sequence>
<dbReference type="InterPro" id="IPR000792">
    <property type="entry name" value="Tscrpt_reg_LuxR_C"/>
</dbReference>
<dbReference type="Pfam" id="PF00196">
    <property type="entry name" value="GerE"/>
    <property type="match status" value="1"/>
</dbReference>
<dbReference type="CDD" id="cd06170">
    <property type="entry name" value="LuxR_C_like"/>
    <property type="match status" value="1"/>
</dbReference>
<dbReference type="SUPFAM" id="SSF46894">
    <property type="entry name" value="C-terminal effector domain of the bipartite response regulators"/>
    <property type="match status" value="1"/>
</dbReference>
<evidence type="ECO:0000256" key="2">
    <source>
        <dbReference type="ARBA" id="ARBA00023125"/>
    </source>
</evidence>
<feature type="domain" description="HTH luxR-type" evidence="4">
    <location>
        <begin position="563"/>
        <end position="628"/>
    </location>
</feature>
<evidence type="ECO:0000313" key="5">
    <source>
        <dbReference type="EMBL" id="MFC5951668.1"/>
    </source>
</evidence>
<evidence type="ECO:0000259" key="4">
    <source>
        <dbReference type="PROSITE" id="PS50043"/>
    </source>
</evidence>
<comment type="caution">
    <text evidence="5">The sequence shown here is derived from an EMBL/GenBank/DDBJ whole genome shotgun (WGS) entry which is preliminary data.</text>
</comment>
<reference evidence="6" key="1">
    <citation type="journal article" date="2019" name="Int. J. Syst. Evol. Microbiol.">
        <title>The Global Catalogue of Microorganisms (GCM) 10K type strain sequencing project: providing services to taxonomists for standard genome sequencing and annotation.</title>
        <authorList>
            <consortium name="The Broad Institute Genomics Platform"/>
            <consortium name="The Broad Institute Genome Sequencing Center for Infectious Disease"/>
            <person name="Wu L."/>
            <person name="Ma J."/>
        </authorList>
    </citation>
    <scope>NUCLEOTIDE SEQUENCE [LARGE SCALE GENOMIC DNA]</scope>
    <source>
        <strain evidence="6">CGMCC 4.7397</strain>
    </source>
</reference>
<dbReference type="Gene3D" id="1.10.10.10">
    <property type="entry name" value="Winged helix-like DNA-binding domain superfamily/Winged helix DNA-binding domain"/>
    <property type="match status" value="1"/>
</dbReference>